<proteinExistence type="predicted"/>
<sequence length="67" mass="7269">MTGLDWPGLLRLGLHELRLKPAEFWGLTPGELMLIAGLDPSAARVMGRAHLMALTAQFPDKETKNGG</sequence>
<accession>A0A2R8AAQ8</accession>
<dbReference type="RefSeq" id="WP_108781898.1">
    <property type="nucleotide sequence ID" value="NZ_OMKW01000002.1"/>
</dbReference>
<gene>
    <name evidence="1" type="ORF">POI8812_01485</name>
</gene>
<evidence type="ECO:0008006" key="3">
    <source>
        <dbReference type="Google" id="ProtNLM"/>
    </source>
</evidence>
<evidence type="ECO:0000313" key="1">
    <source>
        <dbReference type="EMBL" id="SPF29178.1"/>
    </source>
</evidence>
<keyword evidence="2" id="KW-1185">Reference proteome</keyword>
<organism evidence="1 2">
    <name type="scientific">Pontivivens insulae</name>
    <dbReference type="NCBI Taxonomy" id="1639689"/>
    <lineage>
        <taxon>Bacteria</taxon>
        <taxon>Pseudomonadati</taxon>
        <taxon>Pseudomonadota</taxon>
        <taxon>Alphaproteobacteria</taxon>
        <taxon>Rhodobacterales</taxon>
        <taxon>Paracoccaceae</taxon>
        <taxon>Pontivivens</taxon>
    </lineage>
</organism>
<reference evidence="1 2" key="1">
    <citation type="submission" date="2018-03" db="EMBL/GenBank/DDBJ databases">
        <authorList>
            <person name="Keele B.F."/>
        </authorList>
    </citation>
    <scope>NUCLEOTIDE SEQUENCE [LARGE SCALE GENOMIC DNA]</scope>
    <source>
        <strain evidence="1 2">CeCT 8812</strain>
    </source>
</reference>
<name>A0A2R8AAQ8_9RHOB</name>
<dbReference type="Proteomes" id="UP000244932">
    <property type="component" value="Unassembled WGS sequence"/>
</dbReference>
<dbReference type="EMBL" id="OMKW01000002">
    <property type="protein sequence ID" value="SPF29178.1"/>
    <property type="molecule type" value="Genomic_DNA"/>
</dbReference>
<dbReference type="Pfam" id="PF09550">
    <property type="entry name" value="Phage_TAC_6"/>
    <property type="match status" value="1"/>
</dbReference>
<dbReference type="InterPro" id="IPR019056">
    <property type="entry name" value="Phage_TAC_6"/>
</dbReference>
<dbReference type="AlphaFoldDB" id="A0A2R8AAQ8"/>
<protein>
    <recommendedName>
        <fullName evidence="3">Phage tail assembly chaperone</fullName>
    </recommendedName>
</protein>
<evidence type="ECO:0000313" key="2">
    <source>
        <dbReference type="Proteomes" id="UP000244932"/>
    </source>
</evidence>
<dbReference type="OrthoDB" id="7582980at2"/>